<proteinExistence type="predicted"/>
<accession>A0A5Q6PKI9</accession>
<gene>
    <name evidence="1" type="ORF">F0M16_08105</name>
</gene>
<dbReference type="AlphaFoldDB" id="A0A5Q6PKI9"/>
<name>A0A5Q6PKI9_VIBCL</name>
<protein>
    <submittedName>
        <fullName evidence="1">Uncharacterized protein</fullName>
    </submittedName>
</protein>
<reference evidence="1 2" key="1">
    <citation type="submission" date="2019-09" db="EMBL/GenBank/DDBJ databases">
        <authorList>
            <person name="Kritzky A."/>
            <person name="Schelkanova E.Y."/>
            <person name="Alkhova Z.V."/>
            <person name="Smirnova N.I."/>
        </authorList>
    </citation>
    <scope>NUCLEOTIDE SEQUENCE [LARGE SCALE GENOMIC DNA]</scope>
    <source>
        <strain evidence="1 2">M1526</strain>
    </source>
</reference>
<evidence type="ECO:0000313" key="2">
    <source>
        <dbReference type="Proteomes" id="UP000323225"/>
    </source>
</evidence>
<sequence length="208" mass="23608">MNLDKGDLVLRHDGACIYILGSDTRSFHGICSAKNEQFISYTSILKHDLKPESQSEVILGVIKSAHPDVINEALSARKVSESQFHDWSLREPVVDNLTLSGEHKSNLKSGVTIVDRFGKAYLILHVDQNIAYVFRHGTYKQIDLSEFRENLKHRYARLGIRCYFGYLPRSAQAMALSVDYLKNKVIEQLLQHQGVDLRTDKDKGIIHG</sequence>
<comment type="caution">
    <text evidence="1">The sequence shown here is derived from an EMBL/GenBank/DDBJ whole genome shotgun (WGS) entry which is preliminary data.</text>
</comment>
<dbReference type="EMBL" id="VUAA01000007">
    <property type="protein sequence ID" value="KAA1255170.1"/>
    <property type="molecule type" value="Genomic_DNA"/>
</dbReference>
<evidence type="ECO:0000313" key="1">
    <source>
        <dbReference type="EMBL" id="KAA1255170.1"/>
    </source>
</evidence>
<dbReference type="Proteomes" id="UP000323225">
    <property type="component" value="Unassembled WGS sequence"/>
</dbReference>
<organism evidence="1 2">
    <name type="scientific">Vibrio cholerae</name>
    <dbReference type="NCBI Taxonomy" id="666"/>
    <lineage>
        <taxon>Bacteria</taxon>
        <taxon>Pseudomonadati</taxon>
        <taxon>Pseudomonadota</taxon>
        <taxon>Gammaproteobacteria</taxon>
        <taxon>Vibrionales</taxon>
        <taxon>Vibrionaceae</taxon>
        <taxon>Vibrio</taxon>
    </lineage>
</organism>